<dbReference type="PANTHER" id="PTHR30627">
    <property type="entry name" value="PEPTIDOGLYCAN D,D-TRANSPEPTIDASE"/>
    <property type="match status" value="1"/>
</dbReference>
<dbReference type="SUPFAM" id="SSF56519">
    <property type="entry name" value="Penicillin binding protein dimerisation domain"/>
    <property type="match status" value="1"/>
</dbReference>
<keyword evidence="3 4" id="KW-0472">Membrane</keyword>
<dbReference type="InterPro" id="IPR001460">
    <property type="entry name" value="PCN-bd_Tpept"/>
</dbReference>
<dbReference type="STRING" id="445932.Emin_1254"/>
<keyword evidence="7" id="KW-0808">Transferase</keyword>
<keyword evidence="2" id="KW-0378">Hydrolase</keyword>
<dbReference type="Gene3D" id="3.40.710.10">
    <property type="entry name" value="DD-peptidase/beta-lactamase superfamily"/>
    <property type="match status" value="1"/>
</dbReference>
<keyword evidence="2" id="KW-0121">Carboxypeptidase</keyword>
<sequence>MNNIVYNTKTRIKICGIICLIPALLVACRLFYLQTFKHDEFSARTEKSIYAYLAEDRVRGNILDVNGNLMAESLRTHSCAVLKKYVNDKNKAVAVLSSVLGVSKKDILKKWSTKDNFFYVDKKIKPETYTRLTEEIRKNRLTGIELSPEYERIHPYEKMGIDLIGAANSKNLGLSGIEQLYNKELSQDIGKKRAVRARRGQIIYERGMKEETNVSDIYLTIDSLAQYHVEEILEKYVKENDAERGMAIVQNPKTGNIIAAASYPVKDGQSMAFQFTYEPGSTFKAITTASAIDSGTANKKDVLKFEEKDRWLVSSGFSVRDATAAHGNELSITKIMEVSSNRGVAKLAVELGPKDFFYYIKSFGFGTKTDVGFQGEARGTVRPYAKWTRVDTASAGYGYGISLTGIQLVNAYSAIANGGYLMQPHIINKMQDGRGKVVYKAKANRIRAVLKPQTSKDMTEILRSVVSVGTGKRAQVKGYTIAGKTGTAEKASGEGGYAKKSHIVSFCGFFPATDPEFTILFVLDQPAKPVFGGQSAAPAFAEIAKRLITIYAVVPDNPGDEK</sequence>
<evidence type="ECO:0000256" key="3">
    <source>
        <dbReference type="ARBA" id="ARBA00023136"/>
    </source>
</evidence>
<keyword evidence="8" id="KW-1185">Reference proteome</keyword>
<dbReference type="EC" id="2.4.1.129" evidence="7"/>
<dbReference type="InterPro" id="IPR050515">
    <property type="entry name" value="Beta-lactam/transpept"/>
</dbReference>
<dbReference type="AlphaFoldDB" id="B2KE58"/>
<evidence type="ECO:0000256" key="2">
    <source>
        <dbReference type="ARBA" id="ARBA00022645"/>
    </source>
</evidence>
<dbReference type="Gene3D" id="3.90.1310.10">
    <property type="entry name" value="Penicillin-binding protein 2a (Domain 2)"/>
    <property type="match status" value="1"/>
</dbReference>
<evidence type="ECO:0000256" key="4">
    <source>
        <dbReference type="SAM" id="Phobius"/>
    </source>
</evidence>
<dbReference type="GO" id="GO:0005886">
    <property type="term" value="C:plasma membrane"/>
    <property type="evidence" value="ECO:0007669"/>
    <property type="project" value="TreeGrafter"/>
</dbReference>
<dbReference type="GO" id="GO:0071555">
    <property type="term" value="P:cell wall organization"/>
    <property type="evidence" value="ECO:0007669"/>
    <property type="project" value="TreeGrafter"/>
</dbReference>
<dbReference type="InterPro" id="IPR012338">
    <property type="entry name" value="Beta-lactam/transpept-like"/>
</dbReference>
<dbReference type="Proteomes" id="UP000001029">
    <property type="component" value="Chromosome"/>
</dbReference>
<dbReference type="HOGENOM" id="CLU_009289_6_0_0"/>
<keyword evidence="4" id="KW-1133">Transmembrane helix</keyword>
<evidence type="ECO:0000256" key="1">
    <source>
        <dbReference type="ARBA" id="ARBA00004370"/>
    </source>
</evidence>
<comment type="subcellular location">
    <subcellularLocation>
        <location evidence="1">Membrane</location>
    </subcellularLocation>
</comment>
<dbReference type="Pfam" id="PF03717">
    <property type="entry name" value="PBP_dimer"/>
    <property type="match status" value="1"/>
</dbReference>
<keyword evidence="4" id="KW-0812">Transmembrane</keyword>
<accession>B2KE58</accession>
<feature type="domain" description="Penicillin-binding protein transpeptidase" evidence="5">
    <location>
        <begin position="245"/>
        <end position="544"/>
    </location>
</feature>
<dbReference type="SUPFAM" id="SSF56601">
    <property type="entry name" value="beta-lactamase/transpeptidase-like"/>
    <property type="match status" value="1"/>
</dbReference>
<proteinExistence type="predicted"/>
<evidence type="ECO:0000313" key="8">
    <source>
        <dbReference type="Proteomes" id="UP000001029"/>
    </source>
</evidence>
<feature type="transmembrane region" description="Helical" evidence="4">
    <location>
        <begin position="12"/>
        <end position="32"/>
    </location>
</feature>
<dbReference type="InterPro" id="IPR036138">
    <property type="entry name" value="PBP_dimer_sf"/>
</dbReference>
<dbReference type="InterPro" id="IPR005311">
    <property type="entry name" value="PBP_dimer"/>
</dbReference>
<dbReference type="KEGG" id="emi:Emin_1254"/>
<dbReference type="PANTHER" id="PTHR30627:SF1">
    <property type="entry name" value="PEPTIDOGLYCAN D,D-TRANSPEPTIDASE FTSI"/>
    <property type="match status" value="1"/>
</dbReference>
<dbReference type="GO" id="GO:0016757">
    <property type="term" value="F:glycosyltransferase activity"/>
    <property type="evidence" value="ECO:0007669"/>
    <property type="project" value="UniProtKB-KW"/>
</dbReference>
<dbReference type="Pfam" id="PF00905">
    <property type="entry name" value="Transpeptidase"/>
    <property type="match status" value="1"/>
</dbReference>
<evidence type="ECO:0000259" key="6">
    <source>
        <dbReference type="Pfam" id="PF03717"/>
    </source>
</evidence>
<dbReference type="GO" id="GO:0008658">
    <property type="term" value="F:penicillin binding"/>
    <property type="evidence" value="ECO:0007669"/>
    <property type="project" value="InterPro"/>
</dbReference>
<dbReference type="OrthoDB" id="9804124at2"/>
<keyword evidence="2" id="KW-0645">Protease</keyword>
<dbReference type="EMBL" id="CP001055">
    <property type="protein sequence ID" value="ACC98804.1"/>
    <property type="molecule type" value="Genomic_DNA"/>
</dbReference>
<dbReference type="RefSeq" id="WP_012415419.1">
    <property type="nucleotide sequence ID" value="NC_010644.1"/>
</dbReference>
<gene>
    <name evidence="7" type="ordered locus">Emin_1254</name>
</gene>
<evidence type="ECO:0000259" key="5">
    <source>
        <dbReference type="Pfam" id="PF00905"/>
    </source>
</evidence>
<dbReference type="GO" id="GO:0004180">
    <property type="term" value="F:carboxypeptidase activity"/>
    <property type="evidence" value="ECO:0007669"/>
    <property type="project" value="UniProtKB-KW"/>
</dbReference>
<reference evidence="7 8" key="1">
    <citation type="journal article" date="2009" name="Appl. Environ. Microbiol.">
        <title>Genomic analysis of 'Elusimicrobium minutum,' the first cultivated representative of the phylum 'Elusimicrobia' (formerly termite group 1).</title>
        <authorList>
            <person name="Herlemann D.P.R."/>
            <person name="Geissinger O."/>
            <person name="Ikeda-Ohtsubo W."/>
            <person name="Kunin V."/>
            <person name="Sun H."/>
            <person name="Lapidus A."/>
            <person name="Hugenholtz P."/>
            <person name="Brune A."/>
        </authorList>
    </citation>
    <scope>NUCLEOTIDE SEQUENCE [LARGE SCALE GENOMIC DNA]</scope>
    <source>
        <strain evidence="7 8">Pei191</strain>
    </source>
</reference>
<protein>
    <submittedName>
        <fullName evidence="7">Peptidoglycan glycosyltransferase</fullName>
        <ecNumber evidence="7">2.4.1.129</ecNumber>
    </submittedName>
</protein>
<organism evidence="7 8">
    <name type="scientific">Elusimicrobium minutum (strain Pei191)</name>
    <dbReference type="NCBI Taxonomy" id="445932"/>
    <lineage>
        <taxon>Bacteria</taxon>
        <taxon>Pseudomonadati</taxon>
        <taxon>Elusimicrobiota</taxon>
        <taxon>Elusimicrobia</taxon>
        <taxon>Elusimicrobiales</taxon>
        <taxon>Elusimicrobiaceae</taxon>
        <taxon>Elusimicrobium</taxon>
    </lineage>
</organism>
<name>B2KE58_ELUMP</name>
<evidence type="ECO:0000313" key="7">
    <source>
        <dbReference type="EMBL" id="ACC98804.1"/>
    </source>
</evidence>
<keyword evidence="7" id="KW-0328">Glycosyltransferase</keyword>
<dbReference type="Gene3D" id="3.30.450.330">
    <property type="match status" value="1"/>
</dbReference>
<feature type="domain" description="Penicillin-binding protein dimerisation" evidence="6">
    <location>
        <begin position="59"/>
        <end position="204"/>
    </location>
</feature>